<dbReference type="PIRSF" id="PIRSF037228">
    <property type="entry name" value="Lant_mod_RumM"/>
    <property type="match status" value="1"/>
</dbReference>
<dbReference type="Gene3D" id="1.50.10.10">
    <property type="match status" value="1"/>
</dbReference>
<reference evidence="2 3" key="1">
    <citation type="journal article" date="2021" name="Int. J. Syst. Evol. Microbiol.">
        <title>Reticulibacter mediterranei gen. nov., sp. nov., within the new family Reticulibacteraceae fam. nov., and Ktedonospora formicarum gen. nov., sp. nov., Ktedonobacter robiniae sp. nov., Dictyobacter formicarum sp. nov. and Dictyobacter arantiisoli sp. nov., belonging to the class Ktedonobacteria.</title>
        <authorList>
            <person name="Yabe S."/>
            <person name="Zheng Y."/>
            <person name="Wang C.M."/>
            <person name="Sakai Y."/>
            <person name="Abe K."/>
            <person name="Yokota A."/>
            <person name="Donadio S."/>
            <person name="Cavaletti L."/>
            <person name="Monciardini P."/>
        </authorList>
    </citation>
    <scope>NUCLEOTIDE SEQUENCE [LARGE SCALE GENOMIC DNA]</scope>
    <source>
        <strain evidence="2 3">SOSP1-9</strain>
    </source>
</reference>
<comment type="caution">
    <text evidence="2">The sequence shown here is derived from an EMBL/GenBank/DDBJ whole genome shotgun (WGS) entry which is preliminary data.</text>
</comment>
<evidence type="ECO:0000259" key="1">
    <source>
        <dbReference type="Pfam" id="PF13575"/>
    </source>
</evidence>
<organism evidence="2 3">
    <name type="scientific">Dictyobacter formicarum</name>
    <dbReference type="NCBI Taxonomy" id="2778368"/>
    <lineage>
        <taxon>Bacteria</taxon>
        <taxon>Bacillati</taxon>
        <taxon>Chloroflexota</taxon>
        <taxon>Ktedonobacteria</taxon>
        <taxon>Ktedonobacterales</taxon>
        <taxon>Dictyobacteraceae</taxon>
        <taxon>Dictyobacter</taxon>
    </lineage>
</organism>
<feature type="domain" description="Lantibiotic biosynthesis protein dehydration" evidence="1">
    <location>
        <begin position="237"/>
        <end position="611"/>
    </location>
</feature>
<dbReference type="CDD" id="cd04792">
    <property type="entry name" value="LanM-like"/>
    <property type="match status" value="1"/>
</dbReference>
<dbReference type="EMBL" id="BNJJ01000023">
    <property type="protein sequence ID" value="GHO88282.1"/>
    <property type="molecule type" value="Genomic_DNA"/>
</dbReference>
<dbReference type="InterPro" id="IPR007822">
    <property type="entry name" value="LANC-like"/>
</dbReference>
<dbReference type="SUPFAM" id="SSF158745">
    <property type="entry name" value="LanC-like"/>
    <property type="match status" value="1"/>
</dbReference>
<proteinExistence type="predicted"/>
<evidence type="ECO:0000313" key="3">
    <source>
        <dbReference type="Proteomes" id="UP000635565"/>
    </source>
</evidence>
<dbReference type="InterPro" id="IPR025410">
    <property type="entry name" value="Lant_dehyd"/>
</dbReference>
<dbReference type="RefSeq" id="WP_201365879.1">
    <property type="nucleotide sequence ID" value="NZ_BNJJ01000023.1"/>
</dbReference>
<accession>A0ABQ3VQY7</accession>
<evidence type="ECO:0000313" key="2">
    <source>
        <dbReference type="EMBL" id="GHO88282.1"/>
    </source>
</evidence>
<dbReference type="InterPro" id="IPR017146">
    <property type="entry name" value="Lanti_2_LanM"/>
</dbReference>
<sequence>MEKSILNEKEKAFWQAPGWYHALSLRERLASRQAETGDLSSTKKETVDKAIRRFRAWKAQKPFDHGTLFAKRLASDSLSEEEFLSLLAEPIESVQTRISTLPNWLATLRDAFTGTGAHAVEKMLALSQETLANQPLKVCLPAISPLLQRGLTSLQEGIHTLQQQYAFLPFDPQQFSQTFLDNIVPRLLFQMSKPVILEMHIARLRGLLQGETPEERFADFVRLLNQEEQMLPLLAKYPMLARQLATTLDQWTEYMCEFLAHLCADWQAICATFTPESNPGLLMEMQAGMGDRHRRGRSVLLLRFGSGMQLLYKPKPLAIDVHFQELLTWLNERGVQPRLRPLKLIDRGDYGWSEFVAASPCTSQDEVTRFYERQGRYLALLYALNAGDLHNENVIASGEHPMLVDLETLFHPCVDGDDPALRSNLAFQAMDQSVLQVGLLPRWAWPDKDSPGIDISGLGGQPGQTTPHPIFSWQETGTDQMRLVRERVEIEVSQNRPRLGDRDVEVLDYRDAIIAGFTRMYRLLCKHRDDLLTEQLPHFAHDEIRLIVRSTHLYSTLLFESFHPDLLRDALKRDRFFDHLWREVEHRPYLARIIAAEQQDLRRGDIPVFTTFPDSCTIFTSEREPVVDFFDTPSLELVKRQIQRLSEQDLTKQIWVIEASLATLLMGREDSIVRTLPIKPIQQPVKREHVLTLATAVGKRLEELALQHEEGAYWLGVNLIYEHAWSLLPTGIDLYNGTSGIALFLAYLGACTGKASFTLLARRSLASIRTQIDEQKKYSLDPGIGAFEGLGSVIYLLTHLGVLWNEPTLFQEAEELMEQLAALIPQDEQRDIINGSAGCILSLLCLYAVHPSPRILEIAMQCGDHLLATAQAMPEGTAWETLKKEPPLGGFSHGTAGIALSLLKLAAISGEERFRQTALAALTYDRSLFVPAQQNWADLRVFPSLTSDVKQPNEIPAEPSQKCLVAWCHGAPGIGLGRLGILEHDATTREEIDIALHTTITQGLTGNHSLCHGALGDVELLLTAAHLLNRPEDHAQLERAIALIVGSIEAYGWITGVPLSVETPGLMTGLAGIGYELLRLAEPDRVPSVLLLSPPIQGQ</sequence>
<dbReference type="PRINTS" id="PR01950">
    <property type="entry name" value="LANCSUPER"/>
</dbReference>
<dbReference type="NCBIfam" id="TIGR03897">
    <property type="entry name" value="lanti_2_LanM"/>
    <property type="match status" value="1"/>
</dbReference>
<gene>
    <name evidence="2" type="ORF">KSZ_62880</name>
</gene>
<dbReference type="Pfam" id="PF13575">
    <property type="entry name" value="DUF4135"/>
    <property type="match status" value="1"/>
</dbReference>
<dbReference type="Pfam" id="PF05147">
    <property type="entry name" value="LANC_like"/>
    <property type="match status" value="1"/>
</dbReference>
<keyword evidence="3" id="KW-1185">Reference proteome</keyword>
<name>A0ABQ3VQY7_9CHLR</name>
<dbReference type="InterPro" id="IPR012341">
    <property type="entry name" value="6hp_glycosidase-like_sf"/>
</dbReference>
<protein>
    <submittedName>
        <fullName evidence="2">Lanthionine synthetase</fullName>
    </submittedName>
</protein>
<dbReference type="SMART" id="SM01260">
    <property type="entry name" value="LANC_like"/>
    <property type="match status" value="1"/>
</dbReference>
<dbReference type="Proteomes" id="UP000635565">
    <property type="component" value="Unassembled WGS sequence"/>
</dbReference>